<dbReference type="eggNOG" id="COG3369">
    <property type="taxonomic scope" value="Bacteria"/>
</dbReference>
<keyword evidence="8" id="KW-1185">Reference proteome</keyword>
<dbReference type="GO" id="GO:0046872">
    <property type="term" value="F:metal ion binding"/>
    <property type="evidence" value="ECO:0007669"/>
    <property type="project" value="UniProtKB-KW"/>
</dbReference>
<dbReference type="STRING" id="313596.RB2501_13689"/>
<accession>A4CKI5</accession>
<dbReference type="OrthoDB" id="9795032at2"/>
<evidence type="ECO:0000256" key="1">
    <source>
        <dbReference type="ARBA" id="ARBA00022714"/>
    </source>
</evidence>
<proteinExistence type="predicted"/>
<dbReference type="RefSeq" id="WP_015754701.1">
    <property type="nucleotide sequence ID" value="NC_013222.1"/>
</dbReference>
<dbReference type="Gene3D" id="3.30.70.20">
    <property type="match status" value="1"/>
</dbReference>
<dbReference type="HOGENOM" id="CLU_142134_0_0_10"/>
<dbReference type="EMBL" id="CP001712">
    <property type="protein sequence ID" value="EAR15384.1"/>
    <property type="molecule type" value="Genomic_DNA"/>
</dbReference>
<sequence length="141" mass="15644">MSDEIVKEYSKGNFHVIWKPRKCIHSKVCVEALPEVYRPQEKPWIKPDHASEEALREQIDRCPSGALGYREDSRAGKQPESKGAVKAQVVKGGPLLVRGSLELESPDGEQTLEGSTAFCRCGASDNKPFCDGSHKDVEFDN</sequence>
<evidence type="ECO:0000313" key="8">
    <source>
        <dbReference type="Proteomes" id="UP000009049"/>
    </source>
</evidence>
<feature type="region of interest" description="Disordered" evidence="5">
    <location>
        <begin position="66"/>
        <end position="86"/>
    </location>
</feature>
<dbReference type="Proteomes" id="UP000009049">
    <property type="component" value="Chromosome"/>
</dbReference>
<dbReference type="InterPro" id="IPR042216">
    <property type="entry name" value="MitoNEET_CISD"/>
</dbReference>
<organism evidence="7 8">
    <name type="scientific">Robiginitalea biformata (strain ATCC BAA-864 / DSM 15991 / KCTC 12146 / HTCC2501)</name>
    <dbReference type="NCBI Taxonomy" id="313596"/>
    <lineage>
        <taxon>Bacteria</taxon>
        <taxon>Pseudomonadati</taxon>
        <taxon>Bacteroidota</taxon>
        <taxon>Flavobacteriia</taxon>
        <taxon>Flavobacteriales</taxon>
        <taxon>Flavobacteriaceae</taxon>
        <taxon>Robiginitalea</taxon>
    </lineage>
</organism>
<reference evidence="7 8" key="1">
    <citation type="journal article" date="2009" name="J. Bacteriol.">
        <title>Complete genome sequence of Robiginitalea biformata HTCC2501.</title>
        <authorList>
            <person name="Oh H.M."/>
            <person name="Giovannoni S.J."/>
            <person name="Lee K."/>
            <person name="Ferriera S."/>
            <person name="Johnson J."/>
            <person name="Cho J.C."/>
        </authorList>
    </citation>
    <scope>NUCLEOTIDE SEQUENCE [LARGE SCALE GENOMIC DNA]</scope>
    <source>
        <strain evidence="8">ATCC BAA-864 / HTCC2501 / KCTC 12146</strain>
    </source>
</reference>
<keyword evidence="1" id="KW-0001">2Fe-2S</keyword>
<dbReference type="SUPFAM" id="SSF54862">
    <property type="entry name" value="4Fe-4S ferredoxins"/>
    <property type="match status" value="1"/>
</dbReference>
<dbReference type="InterPro" id="IPR018967">
    <property type="entry name" value="FeS-contain_CDGSH-typ"/>
</dbReference>
<keyword evidence="4" id="KW-0411">Iron-sulfur</keyword>
<evidence type="ECO:0000259" key="6">
    <source>
        <dbReference type="SMART" id="SM00704"/>
    </source>
</evidence>
<evidence type="ECO:0000256" key="2">
    <source>
        <dbReference type="ARBA" id="ARBA00022723"/>
    </source>
</evidence>
<feature type="compositionally biased region" description="Basic and acidic residues" evidence="5">
    <location>
        <begin position="69"/>
        <end position="80"/>
    </location>
</feature>
<keyword evidence="3" id="KW-0408">Iron</keyword>
<dbReference type="KEGG" id="rbi:RB2501_13689"/>
<protein>
    <recommendedName>
        <fullName evidence="6">Iron-binding zinc finger CDGSH type domain-containing protein</fullName>
    </recommendedName>
</protein>
<dbReference type="GO" id="GO:0051537">
    <property type="term" value="F:2 iron, 2 sulfur cluster binding"/>
    <property type="evidence" value="ECO:0007669"/>
    <property type="project" value="UniProtKB-KW"/>
</dbReference>
<dbReference type="SMART" id="SM00704">
    <property type="entry name" value="ZnF_CDGSH"/>
    <property type="match status" value="1"/>
</dbReference>
<dbReference type="Pfam" id="PF09360">
    <property type="entry name" value="zf-CDGSH"/>
    <property type="match status" value="1"/>
</dbReference>
<feature type="domain" description="Iron-binding zinc finger CDGSH type" evidence="6">
    <location>
        <begin position="98"/>
        <end position="140"/>
    </location>
</feature>
<dbReference type="GO" id="GO:0005737">
    <property type="term" value="C:cytoplasm"/>
    <property type="evidence" value="ECO:0007669"/>
    <property type="project" value="UniProtKB-ARBA"/>
</dbReference>
<dbReference type="AlphaFoldDB" id="A4CKI5"/>
<dbReference type="Pfam" id="PF06902">
    <property type="entry name" value="Fer4_19"/>
    <property type="match status" value="1"/>
</dbReference>
<name>A4CKI5_ROBBH</name>
<evidence type="ECO:0000256" key="3">
    <source>
        <dbReference type="ARBA" id="ARBA00023004"/>
    </source>
</evidence>
<evidence type="ECO:0000256" key="5">
    <source>
        <dbReference type="SAM" id="MobiDB-lite"/>
    </source>
</evidence>
<evidence type="ECO:0000313" key="7">
    <source>
        <dbReference type="EMBL" id="EAR15384.1"/>
    </source>
</evidence>
<dbReference type="Gene3D" id="3.40.5.90">
    <property type="entry name" value="CDGSH iron-sulfur domain, mitoNEET-type"/>
    <property type="match status" value="1"/>
</dbReference>
<gene>
    <name evidence="7" type="ordered locus">RB2501_13689</name>
</gene>
<keyword evidence="2" id="KW-0479">Metal-binding</keyword>
<dbReference type="eggNOG" id="COG3592">
    <property type="taxonomic scope" value="Bacteria"/>
</dbReference>
<evidence type="ECO:0000256" key="4">
    <source>
        <dbReference type="ARBA" id="ARBA00023014"/>
    </source>
</evidence>
<dbReference type="InterPro" id="IPR010693">
    <property type="entry name" value="Divergent_4Fe-4S_mono-cluster"/>
</dbReference>